<evidence type="ECO:0000256" key="5">
    <source>
        <dbReference type="SAM" id="MobiDB-lite"/>
    </source>
</evidence>
<evidence type="ECO:0000313" key="8">
    <source>
        <dbReference type="Proteomes" id="UP001642540"/>
    </source>
</evidence>
<proteinExistence type="predicted"/>
<dbReference type="Pfam" id="PF02892">
    <property type="entry name" value="zf-BED"/>
    <property type="match status" value="1"/>
</dbReference>
<keyword evidence="2 4" id="KW-0863">Zinc-finger</keyword>
<evidence type="ECO:0000256" key="1">
    <source>
        <dbReference type="ARBA" id="ARBA00022723"/>
    </source>
</evidence>
<evidence type="ECO:0000256" key="4">
    <source>
        <dbReference type="PROSITE-ProRule" id="PRU00027"/>
    </source>
</evidence>
<protein>
    <recommendedName>
        <fullName evidence="6">BED-type domain-containing protein</fullName>
    </recommendedName>
</protein>
<evidence type="ECO:0000313" key="7">
    <source>
        <dbReference type="EMBL" id="CAL8109156.1"/>
    </source>
</evidence>
<dbReference type="InterPro" id="IPR003656">
    <property type="entry name" value="Znf_BED"/>
</dbReference>
<feature type="domain" description="BED-type" evidence="6">
    <location>
        <begin position="30"/>
        <end position="90"/>
    </location>
</feature>
<keyword evidence="3" id="KW-0862">Zinc</keyword>
<evidence type="ECO:0000256" key="2">
    <source>
        <dbReference type="ARBA" id="ARBA00022771"/>
    </source>
</evidence>
<keyword evidence="1" id="KW-0479">Metal-binding</keyword>
<keyword evidence="8" id="KW-1185">Reference proteome</keyword>
<dbReference type="Proteomes" id="UP001642540">
    <property type="component" value="Unassembled WGS sequence"/>
</dbReference>
<evidence type="ECO:0000259" key="6">
    <source>
        <dbReference type="PROSITE" id="PS50808"/>
    </source>
</evidence>
<name>A0ABP1QRS7_9HEXA</name>
<sequence>MHPPLYVGDPVNNKETIKSGVRRGRNAKRGRRSNVWKYFVEFQESLDCRCLLCNKVIRRKASTTVAPDQGSAHRLGTGFSSEHPRQASSLEVLEESGALSNAQILWRKRDQGSVASRPIPSKTRSKVYNFFVWDESIRQWRCKLCEQGWIINQGSQRAGAGDHFAKVADLSSGRLQVLFYDA</sequence>
<evidence type="ECO:0000256" key="3">
    <source>
        <dbReference type="ARBA" id="ARBA00022833"/>
    </source>
</evidence>
<feature type="region of interest" description="Disordered" evidence="5">
    <location>
        <begin position="63"/>
        <end position="82"/>
    </location>
</feature>
<organism evidence="7 8">
    <name type="scientific">Orchesella dallaii</name>
    <dbReference type="NCBI Taxonomy" id="48710"/>
    <lineage>
        <taxon>Eukaryota</taxon>
        <taxon>Metazoa</taxon>
        <taxon>Ecdysozoa</taxon>
        <taxon>Arthropoda</taxon>
        <taxon>Hexapoda</taxon>
        <taxon>Collembola</taxon>
        <taxon>Entomobryomorpha</taxon>
        <taxon>Entomobryoidea</taxon>
        <taxon>Orchesellidae</taxon>
        <taxon>Orchesellinae</taxon>
        <taxon>Orchesella</taxon>
    </lineage>
</organism>
<comment type="caution">
    <text evidence="7">The sequence shown here is derived from an EMBL/GenBank/DDBJ whole genome shotgun (WGS) entry which is preliminary data.</text>
</comment>
<dbReference type="EMBL" id="CAXLJM020000041">
    <property type="protein sequence ID" value="CAL8109156.1"/>
    <property type="molecule type" value="Genomic_DNA"/>
</dbReference>
<gene>
    <name evidence="7" type="ORF">ODALV1_LOCUS13209</name>
</gene>
<reference evidence="7 8" key="1">
    <citation type="submission" date="2024-08" db="EMBL/GenBank/DDBJ databases">
        <authorList>
            <person name="Cucini C."/>
            <person name="Frati F."/>
        </authorList>
    </citation>
    <scope>NUCLEOTIDE SEQUENCE [LARGE SCALE GENOMIC DNA]</scope>
</reference>
<accession>A0ABP1QRS7</accession>
<dbReference type="PROSITE" id="PS50808">
    <property type="entry name" value="ZF_BED"/>
    <property type="match status" value="1"/>
</dbReference>